<evidence type="ECO:0000313" key="2">
    <source>
        <dbReference type="Proteomes" id="UP000023152"/>
    </source>
</evidence>
<dbReference type="AlphaFoldDB" id="X6LWA3"/>
<dbReference type="Proteomes" id="UP000023152">
    <property type="component" value="Unassembled WGS sequence"/>
</dbReference>
<protein>
    <submittedName>
        <fullName evidence="1">Uncharacterized protein</fullName>
    </submittedName>
</protein>
<keyword evidence="2" id="KW-1185">Reference proteome</keyword>
<organism evidence="1 2">
    <name type="scientific">Reticulomyxa filosa</name>
    <dbReference type="NCBI Taxonomy" id="46433"/>
    <lineage>
        <taxon>Eukaryota</taxon>
        <taxon>Sar</taxon>
        <taxon>Rhizaria</taxon>
        <taxon>Retaria</taxon>
        <taxon>Foraminifera</taxon>
        <taxon>Monothalamids</taxon>
        <taxon>Reticulomyxidae</taxon>
        <taxon>Reticulomyxa</taxon>
    </lineage>
</organism>
<comment type="caution">
    <text evidence="1">The sequence shown here is derived from an EMBL/GenBank/DDBJ whole genome shotgun (WGS) entry which is preliminary data.</text>
</comment>
<sequence>KTEMNQTINDLKQQQHQQIEQLKIKFDMNVTNLEKLVKRKCDEQGKQIDDFKDKLLDKIQTMTTLITNIQQLKLDFIQQNIEFKKQLKQCQIKFGQSKGYKQNANIRKRRLDINTLIEEDNDDEDNEQKEKEQDIARFKFNKNCEHMISMLRFPSLKNGVDFLLVSENYRQIKLKTTNGIITILEYF</sequence>
<evidence type="ECO:0000313" key="1">
    <source>
        <dbReference type="EMBL" id="ETO05417.1"/>
    </source>
</evidence>
<proteinExistence type="predicted"/>
<accession>X6LWA3</accession>
<dbReference type="EMBL" id="ASPP01028146">
    <property type="protein sequence ID" value="ETO05417.1"/>
    <property type="molecule type" value="Genomic_DNA"/>
</dbReference>
<reference evidence="1 2" key="1">
    <citation type="journal article" date="2013" name="Curr. Biol.">
        <title>The Genome of the Foraminiferan Reticulomyxa filosa.</title>
        <authorList>
            <person name="Glockner G."/>
            <person name="Hulsmann N."/>
            <person name="Schleicher M."/>
            <person name="Noegel A.A."/>
            <person name="Eichinger L."/>
            <person name="Gallinger C."/>
            <person name="Pawlowski J."/>
            <person name="Sierra R."/>
            <person name="Euteneuer U."/>
            <person name="Pillet L."/>
            <person name="Moustafa A."/>
            <person name="Platzer M."/>
            <person name="Groth M."/>
            <person name="Szafranski K."/>
            <person name="Schliwa M."/>
        </authorList>
    </citation>
    <scope>NUCLEOTIDE SEQUENCE [LARGE SCALE GENOMIC DNA]</scope>
</reference>
<feature type="non-terminal residue" evidence="1">
    <location>
        <position position="1"/>
    </location>
</feature>
<name>X6LWA3_RETFI</name>
<gene>
    <name evidence="1" type="ORF">RFI_31981</name>
</gene>